<keyword evidence="3" id="KW-0203">Cytokinin biosynthesis</keyword>
<keyword evidence="3" id="KW-0378">Hydrolase</keyword>
<dbReference type="EMBL" id="CP116805">
    <property type="protein sequence ID" value="WCL52722.1"/>
    <property type="molecule type" value="Genomic_DNA"/>
</dbReference>
<comment type="catalytic activity">
    <reaction evidence="1">
        <text>AMP + H2O = D-ribose 5-phosphate + adenine</text>
        <dbReference type="Rhea" id="RHEA:20129"/>
        <dbReference type="ChEBI" id="CHEBI:15377"/>
        <dbReference type="ChEBI" id="CHEBI:16708"/>
        <dbReference type="ChEBI" id="CHEBI:78346"/>
        <dbReference type="ChEBI" id="CHEBI:456215"/>
        <dbReference type="EC" id="3.2.2.4"/>
    </reaction>
</comment>
<organism evidence="4 5">
    <name type="scientific">Gimibacter soli</name>
    <dbReference type="NCBI Taxonomy" id="3024400"/>
    <lineage>
        <taxon>Bacteria</taxon>
        <taxon>Pseudomonadati</taxon>
        <taxon>Pseudomonadota</taxon>
        <taxon>Alphaproteobacteria</taxon>
        <taxon>Kordiimonadales</taxon>
        <taxon>Temperatibacteraceae</taxon>
        <taxon>Gimibacter</taxon>
    </lineage>
</organism>
<sequence length="196" mass="20539">MTLQPLKSVCVYCGSRTGANPVYAREATELGKGLAERGLDLVYGAGSIGLMGLVARASVDAGGSVIGIIPDHLDAVEITQGGLAEIHVTGSMHERKKMMFDRSDAFLVLPGGLGTLDELFEIVTWAQLGLHRKPIVLVNSGGYWDALVTLVRSIVTEGFAKPAHADLITVTASAAEALAHLDSVAMVEGEGLSELI</sequence>
<comment type="similarity">
    <text evidence="2 3">Belongs to the LOG family.</text>
</comment>
<dbReference type="PANTHER" id="PTHR31223:SF70">
    <property type="entry name" value="LOG FAMILY PROTEIN YJL055W"/>
    <property type="match status" value="1"/>
</dbReference>
<evidence type="ECO:0000313" key="5">
    <source>
        <dbReference type="Proteomes" id="UP001217500"/>
    </source>
</evidence>
<dbReference type="SUPFAM" id="SSF102405">
    <property type="entry name" value="MCP/YpsA-like"/>
    <property type="match status" value="1"/>
</dbReference>
<dbReference type="PANTHER" id="PTHR31223">
    <property type="entry name" value="LOG FAMILY PROTEIN YJL055W"/>
    <property type="match status" value="1"/>
</dbReference>
<protein>
    <recommendedName>
        <fullName evidence="3">Cytokinin riboside 5'-monophosphate phosphoribohydrolase</fullName>
        <ecNumber evidence="3">3.2.2.n1</ecNumber>
    </recommendedName>
</protein>
<dbReference type="InterPro" id="IPR031100">
    <property type="entry name" value="LOG_fam"/>
</dbReference>
<dbReference type="Proteomes" id="UP001217500">
    <property type="component" value="Chromosome"/>
</dbReference>
<dbReference type="GO" id="GO:0005829">
    <property type="term" value="C:cytosol"/>
    <property type="evidence" value="ECO:0007669"/>
    <property type="project" value="TreeGrafter"/>
</dbReference>
<accession>A0AAE9XKQ3</accession>
<dbReference type="AlphaFoldDB" id="A0AAE9XKQ3"/>
<dbReference type="GO" id="GO:0008714">
    <property type="term" value="F:AMP nucleosidase activity"/>
    <property type="evidence" value="ECO:0007669"/>
    <property type="project" value="UniProtKB-EC"/>
</dbReference>
<dbReference type="GO" id="GO:0009691">
    <property type="term" value="P:cytokinin biosynthetic process"/>
    <property type="evidence" value="ECO:0007669"/>
    <property type="project" value="UniProtKB-UniRule"/>
</dbReference>
<evidence type="ECO:0000256" key="3">
    <source>
        <dbReference type="RuleBase" id="RU363015"/>
    </source>
</evidence>
<dbReference type="EC" id="3.2.2.n1" evidence="3"/>
<dbReference type="InterPro" id="IPR005269">
    <property type="entry name" value="LOG"/>
</dbReference>
<dbReference type="Pfam" id="PF03641">
    <property type="entry name" value="Lysine_decarbox"/>
    <property type="match status" value="1"/>
</dbReference>
<evidence type="ECO:0000313" key="4">
    <source>
        <dbReference type="EMBL" id="WCL52722.1"/>
    </source>
</evidence>
<keyword evidence="5" id="KW-1185">Reference proteome</keyword>
<dbReference type="Gene3D" id="3.40.50.450">
    <property type="match status" value="1"/>
</dbReference>
<name>A0AAE9XKQ3_9PROT</name>
<reference evidence="4" key="1">
    <citation type="submission" date="2023-01" db="EMBL/GenBank/DDBJ databases">
        <title>The genome sequence of Kordiimonadaceae bacterium 6D33.</title>
        <authorList>
            <person name="Liu Y."/>
        </authorList>
    </citation>
    <scope>NUCLEOTIDE SEQUENCE</scope>
    <source>
        <strain evidence="4">6D33</strain>
    </source>
</reference>
<evidence type="ECO:0000256" key="1">
    <source>
        <dbReference type="ARBA" id="ARBA00000274"/>
    </source>
</evidence>
<proteinExistence type="inferred from homology"/>
<dbReference type="RefSeq" id="WP_289502089.1">
    <property type="nucleotide sequence ID" value="NZ_CP116805.1"/>
</dbReference>
<gene>
    <name evidence="4" type="ORF">PH603_09240</name>
</gene>
<evidence type="ECO:0000256" key="2">
    <source>
        <dbReference type="ARBA" id="ARBA00006763"/>
    </source>
</evidence>
<dbReference type="NCBIfam" id="TIGR00730">
    <property type="entry name" value="Rossman fold protein, TIGR00730 family"/>
    <property type="match status" value="1"/>
</dbReference>
<dbReference type="KEGG" id="gso:PH603_09240"/>